<keyword evidence="3" id="KW-1185">Reference proteome</keyword>
<feature type="region of interest" description="Disordered" evidence="1">
    <location>
        <begin position="642"/>
        <end position="666"/>
    </location>
</feature>
<feature type="compositionally biased region" description="Basic and acidic residues" evidence="1">
    <location>
        <begin position="63"/>
        <end position="77"/>
    </location>
</feature>
<feature type="region of interest" description="Disordered" evidence="1">
    <location>
        <begin position="1"/>
        <end position="115"/>
    </location>
</feature>
<accession>A0A2N3ND89</accession>
<dbReference type="AlphaFoldDB" id="A0A2N3ND89"/>
<feature type="compositionally biased region" description="Low complexity" evidence="1">
    <location>
        <begin position="78"/>
        <end position="87"/>
    </location>
</feature>
<feature type="compositionally biased region" description="Basic residues" evidence="1">
    <location>
        <begin position="88"/>
        <end position="100"/>
    </location>
</feature>
<reference evidence="2 3" key="1">
    <citation type="journal article" date="2017" name="G3 (Bethesda)">
        <title>First Draft Genome Sequence of the Pathogenic Fungus Lomentospora prolificans (Formerly Scedosporium prolificans).</title>
        <authorList>
            <person name="Luo R."/>
            <person name="Zimin A."/>
            <person name="Workman R."/>
            <person name="Fan Y."/>
            <person name="Pertea G."/>
            <person name="Grossman N."/>
            <person name="Wear M.P."/>
            <person name="Jia B."/>
            <person name="Miller H."/>
            <person name="Casadevall A."/>
            <person name="Timp W."/>
            <person name="Zhang S.X."/>
            <person name="Salzberg S.L."/>
        </authorList>
    </citation>
    <scope>NUCLEOTIDE SEQUENCE [LARGE SCALE GENOMIC DNA]</scope>
    <source>
        <strain evidence="2 3">JHH-5317</strain>
    </source>
</reference>
<dbReference type="InterPro" id="IPR006994">
    <property type="entry name" value="TCF25/Rqc1"/>
</dbReference>
<gene>
    <name evidence="2" type="ORF">jhhlp_002177</name>
</gene>
<feature type="compositionally biased region" description="Acidic residues" evidence="1">
    <location>
        <begin position="642"/>
        <end position="652"/>
    </location>
</feature>
<organism evidence="2 3">
    <name type="scientific">Lomentospora prolificans</name>
    <dbReference type="NCBI Taxonomy" id="41688"/>
    <lineage>
        <taxon>Eukaryota</taxon>
        <taxon>Fungi</taxon>
        <taxon>Dikarya</taxon>
        <taxon>Ascomycota</taxon>
        <taxon>Pezizomycotina</taxon>
        <taxon>Sordariomycetes</taxon>
        <taxon>Hypocreomycetidae</taxon>
        <taxon>Microascales</taxon>
        <taxon>Microascaceae</taxon>
        <taxon>Lomentospora</taxon>
    </lineage>
</organism>
<evidence type="ECO:0000256" key="1">
    <source>
        <dbReference type="SAM" id="MobiDB-lite"/>
    </source>
</evidence>
<dbReference type="Proteomes" id="UP000233524">
    <property type="component" value="Unassembled WGS sequence"/>
</dbReference>
<dbReference type="GO" id="GO:0072344">
    <property type="term" value="P:rescue of stalled ribosome"/>
    <property type="evidence" value="ECO:0007669"/>
    <property type="project" value="TreeGrafter"/>
</dbReference>
<protein>
    <submittedName>
        <fullName evidence="2">Uncharacterized protein</fullName>
    </submittedName>
</protein>
<name>A0A2N3ND89_9PEZI</name>
<evidence type="ECO:0000313" key="2">
    <source>
        <dbReference type="EMBL" id="PKS10426.1"/>
    </source>
</evidence>
<dbReference type="PANTHER" id="PTHR22684">
    <property type="entry name" value="NULP1-RELATED"/>
    <property type="match status" value="1"/>
</dbReference>
<dbReference type="EMBL" id="NLAX01000008">
    <property type="protein sequence ID" value="PKS10426.1"/>
    <property type="molecule type" value="Genomic_DNA"/>
</dbReference>
<dbReference type="VEuPathDB" id="FungiDB:jhhlp_002177"/>
<dbReference type="STRING" id="41688.A0A2N3ND89"/>
<dbReference type="PANTHER" id="PTHR22684:SF0">
    <property type="entry name" value="RIBOSOME QUALITY CONTROL COMPLEX SUBUNIT TCF25"/>
    <property type="match status" value="1"/>
</dbReference>
<dbReference type="InParanoid" id="A0A2N3ND89"/>
<evidence type="ECO:0000313" key="3">
    <source>
        <dbReference type="Proteomes" id="UP000233524"/>
    </source>
</evidence>
<feature type="compositionally biased region" description="Acidic residues" evidence="1">
    <location>
        <begin position="22"/>
        <end position="35"/>
    </location>
</feature>
<proteinExistence type="predicted"/>
<dbReference type="Pfam" id="PF04910">
    <property type="entry name" value="Tcf25"/>
    <property type="match status" value="1"/>
</dbReference>
<sequence length="732" mass="81928">MSSRQLRKIRQQQELLRAATPTEEDASVESEEEELVAPVKPRVSMFAALGGDDDENDENEADNYTKEQEETLEENEKQVTAQSAATSKKSKKKKKKGKKKQGGDNAVAATLDPNEDEIDRALKELNIQPRASKTGATSSSGGEVYEHEGLRQAKVLEIDPYNLKAIHEMKNLFGREVIEAARAEDEAEAAAARRRLLQGGAQRQVDLETFLRGDPGRKLPEITLRRNMFIQGKDYWPRATAGGLVMKEMANDPEGVWTEYAFVHEKQYDVIQTIFFHCVGLGDPMRMVYLLKQFPYHISTLLQVSSFAKQDQNQALAADLCERALFTFGRATLSTFRTNLEKGRARLDFRRPENRQFWLAGYHYLKSLMRKGTYRTALEWAKLILSLDPADPYGMNHLIHILAIRGHESNWLESYMGAFAQGSLHGEIRYYRNTLVLGLLQEQEDAKAKAQLITEIEAMPWLYCALFQALNLDAPPAIWGVQPPSEVDAFYTKLYIEMTKDLWNYPRSTSLLKDAANIAKKQETLKATDAVLELRTARFVYLEGNTTMLGLVPRHYLERQPNYEFDPLPPDKSANIFTASGVKLPFTNGDDESPEARNWLRNLLPREAPRGDTGGAGGDMDEMAMNEAAIAQAFDLDDYTEEELEGLEDDDATLGPEDLNQPSVQESIYNRLVDLFRGRRSAAEPDGDGDVGDTAATSSGLPGAWPTDEADDDAARGAGDGEQQPQADGQAR</sequence>
<comment type="caution">
    <text evidence="2">The sequence shown here is derived from an EMBL/GenBank/DDBJ whole genome shotgun (WGS) entry which is preliminary data.</text>
</comment>
<feature type="compositionally biased region" description="Polar residues" evidence="1">
    <location>
        <begin position="723"/>
        <end position="732"/>
    </location>
</feature>
<feature type="region of interest" description="Disordered" evidence="1">
    <location>
        <begin position="126"/>
        <end position="145"/>
    </location>
</feature>
<dbReference type="GO" id="GO:1990116">
    <property type="term" value="P:ribosome-associated ubiquitin-dependent protein catabolic process"/>
    <property type="evidence" value="ECO:0007669"/>
    <property type="project" value="TreeGrafter"/>
</dbReference>
<feature type="compositionally biased region" description="Acidic residues" evidence="1">
    <location>
        <begin position="51"/>
        <end position="61"/>
    </location>
</feature>
<feature type="compositionally biased region" description="Low complexity" evidence="1">
    <location>
        <begin position="131"/>
        <end position="142"/>
    </location>
</feature>
<dbReference type="OrthoDB" id="205993at2759"/>
<feature type="compositionally biased region" description="Basic residues" evidence="1">
    <location>
        <begin position="1"/>
        <end position="10"/>
    </location>
</feature>
<dbReference type="GO" id="GO:1990112">
    <property type="term" value="C:RQC complex"/>
    <property type="evidence" value="ECO:0007669"/>
    <property type="project" value="TreeGrafter"/>
</dbReference>
<feature type="region of interest" description="Disordered" evidence="1">
    <location>
        <begin position="680"/>
        <end position="732"/>
    </location>
</feature>